<dbReference type="STRING" id="316274.Haur_2513"/>
<dbReference type="KEGG" id="hau:Haur_2513"/>
<evidence type="ECO:0000256" key="1">
    <source>
        <dbReference type="ARBA" id="ARBA00023125"/>
    </source>
</evidence>
<proteinExistence type="predicted"/>
<protein>
    <submittedName>
        <fullName evidence="3">Transcriptional regulator, LuxR family</fullName>
    </submittedName>
</protein>
<evidence type="ECO:0000259" key="2">
    <source>
        <dbReference type="PROSITE" id="PS50043"/>
    </source>
</evidence>
<evidence type="ECO:0000313" key="4">
    <source>
        <dbReference type="Proteomes" id="UP000000787"/>
    </source>
</evidence>
<dbReference type="BioCyc" id="HAUR316274:GHYA-2541-MONOMER"/>
<name>A9AZK7_HERA2</name>
<dbReference type="GO" id="GO:0003677">
    <property type="term" value="F:DNA binding"/>
    <property type="evidence" value="ECO:0007669"/>
    <property type="project" value="UniProtKB-KW"/>
</dbReference>
<dbReference type="PROSITE" id="PS50043">
    <property type="entry name" value="HTH_LUXR_2"/>
    <property type="match status" value="1"/>
</dbReference>
<dbReference type="Pfam" id="PF00196">
    <property type="entry name" value="GerE"/>
    <property type="match status" value="1"/>
</dbReference>
<reference evidence="3 4" key="1">
    <citation type="journal article" date="2011" name="Stand. Genomic Sci.">
        <title>Complete genome sequence of the filamentous gliding predatory bacterium Herpetosiphon aurantiacus type strain (114-95(T)).</title>
        <authorList>
            <person name="Kiss H."/>
            <person name="Nett M."/>
            <person name="Domin N."/>
            <person name="Martin K."/>
            <person name="Maresca J.A."/>
            <person name="Copeland A."/>
            <person name="Lapidus A."/>
            <person name="Lucas S."/>
            <person name="Berry K.W."/>
            <person name="Glavina Del Rio T."/>
            <person name="Dalin E."/>
            <person name="Tice H."/>
            <person name="Pitluck S."/>
            <person name="Richardson P."/>
            <person name="Bruce D."/>
            <person name="Goodwin L."/>
            <person name="Han C."/>
            <person name="Detter J.C."/>
            <person name="Schmutz J."/>
            <person name="Brettin T."/>
            <person name="Land M."/>
            <person name="Hauser L."/>
            <person name="Kyrpides N.C."/>
            <person name="Ivanova N."/>
            <person name="Goker M."/>
            <person name="Woyke T."/>
            <person name="Klenk H.P."/>
            <person name="Bryant D.A."/>
        </authorList>
    </citation>
    <scope>NUCLEOTIDE SEQUENCE [LARGE SCALE GENOMIC DNA]</scope>
    <source>
        <strain evidence="4">ATCC 23779 / DSM 785 / 114-95</strain>
    </source>
</reference>
<dbReference type="eggNOG" id="COG2197">
    <property type="taxonomic scope" value="Bacteria"/>
</dbReference>
<dbReference type="SUPFAM" id="SSF46894">
    <property type="entry name" value="C-terminal effector domain of the bipartite response regulators"/>
    <property type="match status" value="1"/>
</dbReference>
<feature type="domain" description="HTH luxR-type" evidence="2">
    <location>
        <begin position="7"/>
        <end position="72"/>
    </location>
</feature>
<dbReference type="InterPro" id="IPR036388">
    <property type="entry name" value="WH-like_DNA-bd_sf"/>
</dbReference>
<dbReference type="InterPro" id="IPR016032">
    <property type="entry name" value="Sig_transdc_resp-reg_C-effctor"/>
</dbReference>
<dbReference type="CDD" id="cd06170">
    <property type="entry name" value="LuxR_C_like"/>
    <property type="match status" value="1"/>
</dbReference>
<dbReference type="EMBL" id="CP000875">
    <property type="protein sequence ID" value="ABX05151.1"/>
    <property type="molecule type" value="Genomic_DNA"/>
</dbReference>
<organism evidence="3 4">
    <name type="scientific">Herpetosiphon aurantiacus (strain ATCC 23779 / DSM 785 / 114-95)</name>
    <dbReference type="NCBI Taxonomy" id="316274"/>
    <lineage>
        <taxon>Bacteria</taxon>
        <taxon>Bacillati</taxon>
        <taxon>Chloroflexota</taxon>
        <taxon>Chloroflexia</taxon>
        <taxon>Herpetosiphonales</taxon>
        <taxon>Herpetosiphonaceae</taxon>
        <taxon>Herpetosiphon</taxon>
    </lineage>
</organism>
<dbReference type="InterPro" id="IPR000792">
    <property type="entry name" value="Tscrpt_reg_LuxR_C"/>
</dbReference>
<dbReference type="PRINTS" id="PR00038">
    <property type="entry name" value="HTHLUXR"/>
</dbReference>
<dbReference type="InterPro" id="IPR039420">
    <property type="entry name" value="WalR-like"/>
</dbReference>
<accession>A9AZK7</accession>
<evidence type="ECO:0000313" key="3">
    <source>
        <dbReference type="EMBL" id="ABX05151.1"/>
    </source>
</evidence>
<dbReference type="InParanoid" id="A9AZK7"/>
<keyword evidence="1" id="KW-0238">DNA-binding</keyword>
<dbReference type="GO" id="GO:0006355">
    <property type="term" value="P:regulation of DNA-templated transcription"/>
    <property type="evidence" value="ECO:0007669"/>
    <property type="project" value="InterPro"/>
</dbReference>
<dbReference type="Proteomes" id="UP000000787">
    <property type="component" value="Chromosome"/>
</dbReference>
<dbReference type="PANTHER" id="PTHR43214">
    <property type="entry name" value="TWO-COMPONENT RESPONSE REGULATOR"/>
    <property type="match status" value="1"/>
</dbReference>
<dbReference type="Gene3D" id="1.10.10.10">
    <property type="entry name" value="Winged helix-like DNA-binding domain superfamily/Winged helix DNA-binding domain"/>
    <property type="match status" value="1"/>
</dbReference>
<gene>
    <name evidence="3" type="ordered locus">Haur_2513</name>
</gene>
<keyword evidence="4" id="KW-1185">Reference proteome</keyword>
<dbReference type="PROSITE" id="PS00622">
    <property type="entry name" value="HTH_LUXR_1"/>
    <property type="match status" value="1"/>
</dbReference>
<dbReference type="SMART" id="SM00421">
    <property type="entry name" value="HTH_LUXR"/>
    <property type="match status" value="1"/>
</dbReference>
<dbReference type="HOGENOM" id="CLU_2617164_0_0_0"/>
<dbReference type="AlphaFoldDB" id="A9AZK7"/>
<sequence>MEVDQLMKHHKHALSPSEHRIMHILIQGKTNKAIAQTLKLTEGSVETSLHRIYTKLGVDNRVKATLVYLQLLNSSKQG</sequence>